<dbReference type="GO" id="GO:0003676">
    <property type="term" value="F:nucleic acid binding"/>
    <property type="evidence" value="ECO:0007669"/>
    <property type="project" value="InterPro"/>
</dbReference>
<comment type="caution">
    <text evidence="3">The sequence shown here is derived from an EMBL/GenBank/DDBJ whole genome shotgun (WGS) entry which is preliminary data.</text>
</comment>
<protein>
    <recommendedName>
        <fullName evidence="2">Integrase catalytic domain-containing protein</fullName>
    </recommendedName>
</protein>
<dbReference type="PANTHER" id="PTHR46889:SF4">
    <property type="entry name" value="TRANSPOSASE INSO FOR INSERTION SEQUENCE ELEMENT IS911B-RELATED"/>
    <property type="match status" value="1"/>
</dbReference>
<evidence type="ECO:0000259" key="2">
    <source>
        <dbReference type="PROSITE" id="PS50994"/>
    </source>
</evidence>
<dbReference type="InterPro" id="IPR050900">
    <property type="entry name" value="Transposase_IS3/IS150/IS904"/>
</dbReference>
<proteinExistence type="predicted"/>
<comment type="function">
    <text evidence="1">Involved in the transposition of the insertion sequence.</text>
</comment>
<dbReference type="AlphaFoldDB" id="U1LNN6"/>
<keyword evidence="4" id="KW-1185">Reference proteome</keyword>
<dbReference type="Gene3D" id="3.30.420.10">
    <property type="entry name" value="Ribonuclease H-like superfamily/Ribonuclease H"/>
    <property type="match status" value="1"/>
</dbReference>
<reference evidence="3 4" key="1">
    <citation type="journal article" date="2013" name="Genome Announc.">
        <title>First draft genome sequence from a member of the genus agrococcus, isolated from modern microbialites.</title>
        <authorList>
            <person name="White R.A.III."/>
            <person name="Grassa C.J."/>
            <person name="Suttle C.A."/>
        </authorList>
    </citation>
    <scope>NUCLEOTIDE SEQUENCE [LARGE SCALE GENOMIC DNA]</scope>
    <source>
        <strain evidence="3 4">RW1</strain>
    </source>
</reference>
<gene>
    <name evidence="3" type="ORF">L332_03855</name>
</gene>
<dbReference type="Proteomes" id="UP000016462">
    <property type="component" value="Unassembled WGS sequence"/>
</dbReference>
<evidence type="ECO:0000313" key="3">
    <source>
        <dbReference type="EMBL" id="ERG63587.1"/>
    </source>
</evidence>
<dbReference type="Pfam" id="PF13276">
    <property type="entry name" value="HTH_21"/>
    <property type="match status" value="1"/>
</dbReference>
<dbReference type="InterPro" id="IPR001584">
    <property type="entry name" value="Integrase_cat-core"/>
</dbReference>
<dbReference type="GO" id="GO:0015074">
    <property type="term" value="P:DNA integration"/>
    <property type="evidence" value="ECO:0007669"/>
    <property type="project" value="InterPro"/>
</dbReference>
<dbReference type="Pfam" id="PF13333">
    <property type="entry name" value="rve_2"/>
    <property type="match status" value="1"/>
</dbReference>
<dbReference type="InterPro" id="IPR025948">
    <property type="entry name" value="HTH-like_dom"/>
</dbReference>
<dbReference type="Pfam" id="PF00665">
    <property type="entry name" value="rve"/>
    <property type="match status" value="1"/>
</dbReference>
<accession>U1LNN6</accession>
<dbReference type="PANTHER" id="PTHR46889">
    <property type="entry name" value="TRANSPOSASE INSF FOR INSERTION SEQUENCE IS3B-RELATED"/>
    <property type="match status" value="1"/>
</dbReference>
<dbReference type="PROSITE" id="PS50994">
    <property type="entry name" value="INTEGRASE"/>
    <property type="match status" value="1"/>
</dbReference>
<dbReference type="SUPFAM" id="SSF53098">
    <property type="entry name" value="Ribonuclease H-like"/>
    <property type="match status" value="1"/>
</dbReference>
<organism evidence="3 4">
    <name type="scientific">Agrococcus pavilionensis RW1</name>
    <dbReference type="NCBI Taxonomy" id="1330458"/>
    <lineage>
        <taxon>Bacteria</taxon>
        <taxon>Bacillati</taxon>
        <taxon>Actinomycetota</taxon>
        <taxon>Actinomycetes</taxon>
        <taxon>Micrococcales</taxon>
        <taxon>Microbacteriaceae</taxon>
        <taxon>Agrococcus</taxon>
    </lineage>
</organism>
<dbReference type="InterPro" id="IPR012337">
    <property type="entry name" value="RNaseH-like_sf"/>
</dbReference>
<dbReference type="InterPro" id="IPR036397">
    <property type="entry name" value="RNaseH_sf"/>
</dbReference>
<sequence length="280" mass="31815">MNAVVALKADHPLTALLTVAGLARSTFFYHQARLDAEDKHAGLKAEIERIFDRCNGRYGHRRIRDQLRAAGWAVSKKTVLKLMRELGLRCQIRRKRYASFKGEVGKIAPNLLRRDFTTTAPNQKWVTDVTEFRVGDRKLYLSTVMDLFGREIIGHATSSSPNLELTNSSLRQALTRLTPREQPIVHSDQGFQYQHATWRRLLEGRAVQSMSRKANCLDNAVMESFFGHLKDELYCNTTFLSTEALTAAIDDYIAWFNTERGHSTLEGLSPVQYRTQALAA</sequence>
<feature type="domain" description="Integrase catalytic" evidence="2">
    <location>
        <begin position="117"/>
        <end position="278"/>
    </location>
</feature>
<evidence type="ECO:0000313" key="4">
    <source>
        <dbReference type="Proteomes" id="UP000016462"/>
    </source>
</evidence>
<dbReference type="InterPro" id="IPR048020">
    <property type="entry name" value="Transpos_IS3"/>
</dbReference>
<evidence type="ECO:0000256" key="1">
    <source>
        <dbReference type="ARBA" id="ARBA00002286"/>
    </source>
</evidence>
<dbReference type="RefSeq" id="WP_021065064.1">
    <property type="nucleotide sequence ID" value="NZ_ASHR01000030.1"/>
</dbReference>
<name>U1LNN6_9MICO</name>
<dbReference type="NCBIfam" id="NF033516">
    <property type="entry name" value="transpos_IS3"/>
    <property type="match status" value="1"/>
</dbReference>
<dbReference type="EMBL" id="ASHR01000030">
    <property type="protein sequence ID" value="ERG63587.1"/>
    <property type="molecule type" value="Genomic_DNA"/>
</dbReference>